<evidence type="ECO:0000313" key="6">
    <source>
        <dbReference type="Proteomes" id="UP001367513"/>
    </source>
</evidence>
<sequence length="252" mass="28304">MAPEDPLVDALRRAIVEGVYPPGHRLVQEELADRYGVSRIPLREALRTLVGEGLLRSEAGRGTFVTELDLAEIDEIYDLRRMVEPSFAPHVADRVSRRDVARFDGMAGDMDQVARTGAAEWSRTNLAFHLDMYRLARLPLRYELISQLYHRLEPYSRFYVHGTGAYERVQDEHRGMVQALTDGDADELGRLVLAHIDGGQEGLHAAWSADRGELSAFWAAREARCDIDLLGRLRPGDPLRLDAIVSGRDTEG</sequence>
<dbReference type="Proteomes" id="UP001367513">
    <property type="component" value="Unassembled WGS sequence"/>
</dbReference>
<dbReference type="InterPro" id="IPR011711">
    <property type="entry name" value="GntR_C"/>
</dbReference>
<evidence type="ECO:0000256" key="2">
    <source>
        <dbReference type="ARBA" id="ARBA00023125"/>
    </source>
</evidence>
<dbReference type="PANTHER" id="PTHR43537">
    <property type="entry name" value="TRANSCRIPTIONAL REGULATOR, GNTR FAMILY"/>
    <property type="match status" value="1"/>
</dbReference>
<keyword evidence="1" id="KW-0805">Transcription regulation</keyword>
<keyword evidence="3" id="KW-0804">Transcription</keyword>
<keyword evidence="6" id="KW-1185">Reference proteome</keyword>
<dbReference type="PANTHER" id="PTHR43537:SF41">
    <property type="entry name" value="TRANSCRIPTIONAL REGULATORY PROTEIN"/>
    <property type="match status" value="1"/>
</dbReference>
<dbReference type="SUPFAM" id="SSF46785">
    <property type="entry name" value="Winged helix' DNA-binding domain"/>
    <property type="match status" value="1"/>
</dbReference>
<dbReference type="SMART" id="SM00895">
    <property type="entry name" value="FCD"/>
    <property type="match status" value="1"/>
</dbReference>
<evidence type="ECO:0000313" key="5">
    <source>
        <dbReference type="EMBL" id="MEK6465660.1"/>
    </source>
</evidence>
<dbReference type="CDD" id="cd07377">
    <property type="entry name" value="WHTH_GntR"/>
    <property type="match status" value="1"/>
</dbReference>
<organism evidence="5 6">
    <name type="scientific">Pseudonocardia alni subsp. carboxydivorans</name>
    <dbReference type="NCBI Taxonomy" id="415010"/>
    <lineage>
        <taxon>Bacteria</taxon>
        <taxon>Bacillati</taxon>
        <taxon>Actinomycetota</taxon>
        <taxon>Actinomycetes</taxon>
        <taxon>Pseudonocardiales</taxon>
        <taxon>Pseudonocardiaceae</taxon>
        <taxon>Pseudonocardia</taxon>
    </lineage>
</organism>
<gene>
    <name evidence="5" type="ORF">WG925_18100</name>
</gene>
<dbReference type="Pfam" id="PF00392">
    <property type="entry name" value="GntR"/>
    <property type="match status" value="1"/>
</dbReference>
<keyword evidence="2" id="KW-0238">DNA-binding</keyword>
<evidence type="ECO:0000256" key="1">
    <source>
        <dbReference type="ARBA" id="ARBA00023015"/>
    </source>
</evidence>
<dbReference type="SMART" id="SM00345">
    <property type="entry name" value="HTH_GNTR"/>
    <property type="match status" value="1"/>
</dbReference>
<reference evidence="5 6" key="1">
    <citation type="submission" date="2024-03" db="EMBL/GenBank/DDBJ databases">
        <title>Draft genome sequence of Pseudonocardia carboxydivorans JCM 14827.</title>
        <authorList>
            <person name="Duangmal K."/>
        </authorList>
    </citation>
    <scope>NUCLEOTIDE SEQUENCE [LARGE SCALE GENOMIC DNA]</scope>
    <source>
        <strain evidence="5 6">JCM 14827</strain>
    </source>
</reference>
<dbReference type="PRINTS" id="PR00035">
    <property type="entry name" value="HTHGNTR"/>
</dbReference>
<name>A0ABU9AHX4_PSEA5</name>
<dbReference type="RefSeq" id="WP_346104102.1">
    <property type="nucleotide sequence ID" value="NZ_BAAAOD010000030.1"/>
</dbReference>
<proteinExistence type="predicted"/>
<dbReference type="InterPro" id="IPR000524">
    <property type="entry name" value="Tscrpt_reg_HTH_GntR"/>
</dbReference>
<dbReference type="InterPro" id="IPR008920">
    <property type="entry name" value="TF_FadR/GntR_C"/>
</dbReference>
<accession>A0ABU9AHX4</accession>
<evidence type="ECO:0000259" key="4">
    <source>
        <dbReference type="PROSITE" id="PS50949"/>
    </source>
</evidence>
<dbReference type="InterPro" id="IPR036390">
    <property type="entry name" value="WH_DNA-bd_sf"/>
</dbReference>
<feature type="domain" description="HTH gntR-type" evidence="4">
    <location>
        <begin position="1"/>
        <end position="68"/>
    </location>
</feature>
<dbReference type="EMBL" id="JBBPIX010000009">
    <property type="protein sequence ID" value="MEK6465660.1"/>
    <property type="molecule type" value="Genomic_DNA"/>
</dbReference>
<evidence type="ECO:0000256" key="3">
    <source>
        <dbReference type="ARBA" id="ARBA00023163"/>
    </source>
</evidence>
<dbReference type="Gene3D" id="1.20.120.530">
    <property type="entry name" value="GntR ligand-binding domain-like"/>
    <property type="match status" value="1"/>
</dbReference>
<dbReference type="SUPFAM" id="SSF48008">
    <property type="entry name" value="GntR ligand-binding domain-like"/>
    <property type="match status" value="1"/>
</dbReference>
<protein>
    <submittedName>
        <fullName evidence="5">GntR family transcriptional regulator</fullName>
    </submittedName>
</protein>
<dbReference type="PROSITE" id="PS50949">
    <property type="entry name" value="HTH_GNTR"/>
    <property type="match status" value="1"/>
</dbReference>
<dbReference type="InterPro" id="IPR036388">
    <property type="entry name" value="WH-like_DNA-bd_sf"/>
</dbReference>
<dbReference type="Gene3D" id="1.10.10.10">
    <property type="entry name" value="Winged helix-like DNA-binding domain superfamily/Winged helix DNA-binding domain"/>
    <property type="match status" value="1"/>
</dbReference>
<comment type="caution">
    <text evidence="5">The sequence shown here is derived from an EMBL/GenBank/DDBJ whole genome shotgun (WGS) entry which is preliminary data.</text>
</comment>
<dbReference type="Pfam" id="PF07729">
    <property type="entry name" value="FCD"/>
    <property type="match status" value="1"/>
</dbReference>